<dbReference type="Pfam" id="PF00467">
    <property type="entry name" value="KOW"/>
    <property type="match status" value="1"/>
</dbReference>
<dbReference type="AlphaFoldDB" id="A0A1C9CBU5"/>
<dbReference type="GO" id="GO:0006412">
    <property type="term" value="P:translation"/>
    <property type="evidence" value="ECO:0007669"/>
    <property type="project" value="InterPro"/>
</dbReference>
<gene>
    <name evidence="9" type="primary">rpl24</name>
    <name evidence="9" type="ORF">Apop_178</name>
</gene>
<dbReference type="InterPro" id="IPR014722">
    <property type="entry name" value="Rib_uL2_dom2"/>
</dbReference>
<evidence type="ECO:0000256" key="1">
    <source>
        <dbReference type="ARBA" id="ARBA00004072"/>
    </source>
</evidence>
<dbReference type="GO" id="GO:0003735">
    <property type="term" value="F:structural constituent of ribosome"/>
    <property type="evidence" value="ECO:0007669"/>
    <property type="project" value="InterPro"/>
</dbReference>
<keyword evidence="4 7" id="KW-0687">Ribonucleoprotein</keyword>
<dbReference type="CDD" id="cd06089">
    <property type="entry name" value="KOW_RPL26"/>
    <property type="match status" value="1"/>
</dbReference>
<dbReference type="GO" id="GO:0005840">
    <property type="term" value="C:ribosome"/>
    <property type="evidence" value="ECO:0007669"/>
    <property type="project" value="UniProtKB-KW"/>
</dbReference>
<evidence type="ECO:0000256" key="2">
    <source>
        <dbReference type="ARBA" id="ARBA00010618"/>
    </source>
</evidence>
<dbReference type="PROSITE" id="PS01108">
    <property type="entry name" value="RIBOSOMAL_L24"/>
    <property type="match status" value="1"/>
</dbReference>
<dbReference type="HAMAP" id="MF_01326_B">
    <property type="entry name" value="Ribosomal_uL24_B"/>
    <property type="match status" value="1"/>
</dbReference>
<comment type="function">
    <text evidence="1">One of two assembly initiator proteins, it binds directly to the 5'-end of the 23S rRNA, where it nucleates assembly of the 50S subunit.</text>
</comment>
<dbReference type="Gene3D" id="2.30.30.30">
    <property type="match status" value="1"/>
</dbReference>
<feature type="domain" description="KOW" evidence="8">
    <location>
        <begin position="11"/>
        <end position="38"/>
    </location>
</feature>
<evidence type="ECO:0000259" key="8">
    <source>
        <dbReference type="SMART" id="SM00739"/>
    </source>
</evidence>
<dbReference type="InterPro" id="IPR005824">
    <property type="entry name" value="KOW"/>
</dbReference>
<dbReference type="SMART" id="SM00739">
    <property type="entry name" value="KOW"/>
    <property type="match status" value="1"/>
</dbReference>
<keyword evidence="9" id="KW-0934">Plastid</keyword>
<evidence type="ECO:0000256" key="6">
    <source>
        <dbReference type="ARBA" id="ARBA00035361"/>
    </source>
</evidence>
<dbReference type="SUPFAM" id="SSF50104">
    <property type="entry name" value="Translation proteins SH3-like domain"/>
    <property type="match status" value="1"/>
</dbReference>
<evidence type="ECO:0000256" key="4">
    <source>
        <dbReference type="ARBA" id="ARBA00023274"/>
    </source>
</evidence>
<keyword evidence="3 7" id="KW-0689">Ribosomal protein</keyword>
<evidence type="ECO:0000256" key="5">
    <source>
        <dbReference type="ARBA" id="ARBA00035282"/>
    </source>
</evidence>
<proteinExistence type="inferred from homology"/>
<sequence>MRKNYAKHKIHVKTGDTVKIIAGTNKGEVGKITQVLYKSSKVIIKNINMSTKHIKANEKVNNGQRIKIEVPIHSSNVMLYSNKSKTASRFNYQIISKIKQRILKKTQEIIT</sequence>
<dbReference type="PANTHER" id="PTHR12903">
    <property type="entry name" value="MITOCHONDRIAL RIBOSOMAL PROTEIN L24"/>
    <property type="match status" value="1"/>
</dbReference>
<evidence type="ECO:0000313" key="9">
    <source>
        <dbReference type="EMBL" id="AOM65868.1"/>
    </source>
</evidence>
<dbReference type="InterPro" id="IPR008991">
    <property type="entry name" value="Translation_prot_SH3-like_sf"/>
</dbReference>
<comment type="similarity">
    <text evidence="2 7">Belongs to the universal ribosomal protein uL24 family.</text>
</comment>
<dbReference type="GeneID" id="29073105"/>
<dbReference type="InterPro" id="IPR005825">
    <property type="entry name" value="Ribosomal_uL24_CS"/>
</dbReference>
<evidence type="ECO:0000256" key="7">
    <source>
        <dbReference type="RuleBase" id="RU003477"/>
    </source>
</evidence>
<organism evidence="9">
    <name type="scientific">Apophlaea sinclairii</name>
    <dbReference type="NCBI Taxonomy" id="212746"/>
    <lineage>
        <taxon>Eukaryota</taxon>
        <taxon>Rhodophyta</taxon>
        <taxon>Florideophyceae</taxon>
        <taxon>Hildenbrandiophycidae</taxon>
        <taxon>Hildenbrandiales</taxon>
        <taxon>Hildenbrandiaceae</taxon>
        <taxon>Apophlaea</taxon>
    </lineage>
</organism>
<dbReference type="InterPro" id="IPR041988">
    <property type="entry name" value="Ribosomal_uL24_KOW"/>
</dbReference>
<dbReference type="NCBIfam" id="TIGR01079">
    <property type="entry name" value="rplX_bact"/>
    <property type="match status" value="1"/>
</dbReference>
<protein>
    <recommendedName>
        <fullName evidence="5">Large ribosomal subunit protein uL24c</fullName>
    </recommendedName>
    <alternativeName>
        <fullName evidence="6">50S ribosomal protein L24, chloroplastic</fullName>
    </alternativeName>
</protein>
<evidence type="ECO:0000256" key="3">
    <source>
        <dbReference type="ARBA" id="ARBA00022980"/>
    </source>
</evidence>
<dbReference type="Pfam" id="PF17136">
    <property type="entry name" value="ribosomal_L24"/>
    <property type="match status" value="1"/>
</dbReference>
<dbReference type="InterPro" id="IPR057264">
    <property type="entry name" value="Ribosomal_uL24_C"/>
</dbReference>
<accession>A0A1C9CBU5</accession>
<dbReference type="EMBL" id="KX284716">
    <property type="protein sequence ID" value="AOM65868.1"/>
    <property type="molecule type" value="Genomic_DNA"/>
</dbReference>
<name>A0A1C9CBU5_9FLOR</name>
<dbReference type="GO" id="GO:0003723">
    <property type="term" value="F:RNA binding"/>
    <property type="evidence" value="ECO:0007669"/>
    <property type="project" value="InterPro"/>
</dbReference>
<dbReference type="RefSeq" id="YP_009296728.1">
    <property type="nucleotide sequence ID" value="NC_031172.1"/>
</dbReference>
<reference evidence="9" key="1">
    <citation type="journal article" date="2016" name="BMC Biol.">
        <title>Parallel evolution of highly conserved plastid genome architecture in red seaweeds and seed plants.</title>
        <authorList>
            <person name="Lee J."/>
            <person name="Cho C.H."/>
            <person name="Park S.I."/>
            <person name="Choi J.W."/>
            <person name="Song H.S."/>
            <person name="West J.A."/>
            <person name="Bhattacharya D."/>
            <person name="Yoon H.S."/>
        </authorList>
    </citation>
    <scope>NUCLEOTIDE SEQUENCE</scope>
</reference>
<dbReference type="GO" id="GO:1990904">
    <property type="term" value="C:ribonucleoprotein complex"/>
    <property type="evidence" value="ECO:0007669"/>
    <property type="project" value="UniProtKB-KW"/>
</dbReference>
<dbReference type="InterPro" id="IPR003256">
    <property type="entry name" value="Ribosomal_uL24"/>
</dbReference>
<geneLocation type="plastid" evidence="9"/>